<dbReference type="GO" id="GO:0004674">
    <property type="term" value="F:protein serine/threonine kinase activity"/>
    <property type="evidence" value="ECO:0007669"/>
    <property type="project" value="UniProtKB-KW"/>
</dbReference>
<feature type="non-terminal residue" evidence="11">
    <location>
        <position position="274"/>
    </location>
</feature>
<dbReference type="PROSITE" id="PS00107">
    <property type="entry name" value="PROTEIN_KINASE_ATP"/>
    <property type="match status" value="1"/>
</dbReference>
<reference evidence="11 12" key="1">
    <citation type="journal article" date="2009" name="Science">
        <title>Green evolution and dynamic adaptations revealed by genomes of the marine picoeukaryotes Micromonas.</title>
        <authorList>
            <person name="Worden A.Z."/>
            <person name="Lee J.H."/>
            <person name="Mock T."/>
            <person name="Rouze P."/>
            <person name="Simmons M.P."/>
            <person name="Aerts A.L."/>
            <person name="Allen A.E."/>
            <person name="Cuvelier M.L."/>
            <person name="Derelle E."/>
            <person name="Everett M.V."/>
            <person name="Foulon E."/>
            <person name="Grimwood J."/>
            <person name="Gundlach H."/>
            <person name="Henrissat B."/>
            <person name="Napoli C."/>
            <person name="McDonald S.M."/>
            <person name="Parker M.S."/>
            <person name="Rombauts S."/>
            <person name="Salamov A."/>
            <person name="Von Dassow P."/>
            <person name="Badger J.H."/>
            <person name="Coutinho P.M."/>
            <person name="Demir E."/>
            <person name="Dubchak I."/>
            <person name="Gentemann C."/>
            <person name="Eikrem W."/>
            <person name="Gready J.E."/>
            <person name="John U."/>
            <person name="Lanier W."/>
            <person name="Lindquist E.A."/>
            <person name="Lucas S."/>
            <person name="Mayer K.F."/>
            <person name="Moreau H."/>
            <person name="Not F."/>
            <person name="Otillar R."/>
            <person name="Panaud O."/>
            <person name="Pangilinan J."/>
            <person name="Paulsen I."/>
            <person name="Piegu B."/>
            <person name="Poliakov A."/>
            <person name="Robbens S."/>
            <person name="Schmutz J."/>
            <person name="Toulza E."/>
            <person name="Wyss T."/>
            <person name="Zelensky A."/>
            <person name="Zhou K."/>
            <person name="Armbrust E.V."/>
            <person name="Bhattacharya D."/>
            <person name="Goodenough U.W."/>
            <person name="Van de Peer Y."/>
            <person name="Grigoriev I.V."/>
        </authorList>
    </citation>
    <scope>NUCLEOTIDE SEQUENCE [LARGE SCALE GENOMIC DNA]</scope>
    <source>
        <strain evidence="12">RCC299 / NOUM17</strain>
    </source>
</reference>
<comment type="catalytic activity">
    <reaction evidence="8">
        <text>L-seryl-[protein] + ATP = O-phospho-L-seryl-[protein] + ADP + H(+)</text>
        <dbReference type="Rhea" id="RHEA:17989"/>
        <dbReference type="Rhea" id="RHEA-COMP:9863"/>
        <dbReference type="Rhea" id="RHEA-COMP:11604"/>
        <dbReference type="ChEBI" id="CHEBI:15378"/>
        <dbReference type="ChEBI" id="CHEBI:29999"/>
        <dbReference type="ChEBI" id="CHEBI:30616"/>
        <dbReference type="ChEBI" id="CHEBI:83421"/>
        <dbReference type="ChEBI" id="CHEBI:456216"/>
        <dbReference type="EC" id="2.7.11.1"/>
    </reaction>
</comment>
<evidence type="ECO:0000256" key="8">
    <source>
        <dbReference type="ARBA" id="ARBA00048679"/>
    </source>
</evidence>
<comment type="catalytic activity">
    <reaction evidence="7">
        <text>L-threonyl-[protein] + ATP = O-phospho-L-threonyl-[protein] + ADP + H(+)</text>
        <dbReference type="Rhea" id="RHEA:46608"/>
        <dbReference type="Rhea" id="RHEA-COMP:11060"/>
        <dbReference type="Rhea" id="RHEA-COMP:11605"/>
        <dbReference type="ChEBI" id="CHEBI:15378"/>
        <dbReference type="ChEBI" id="CHEBI:30013"/>
        <dbReference type="ChEBI" id="CHEBI:30616"/>
        <dbReference type="ChEBI" id="CHEBI:61977"/>
        <dbReference type="ChEBI" id="CHEBI:456216"/>
        <dbReference type="EC" id="2.7.11.1"/>
    </reaction>
</comment>
<evidence type="ECO:0000256" key="6">
    <source>
        <dbReference type="ARBA" id="ARBA00022840"/>
    </source>
</evidence>
<evidence type="ECO:0000256" key="3">
    <source>
        <dbReference type="ARBA" id="ARBA00022679"/>
    </source>
</evidence>
<dbReference type="Gene3D" id="1.10.510.10">
    <property type="entry name" value="Transferase(Phosphotransferase) domain 1"/>
    <property type="match status" value="1"/>
</dbReference>
<proteinExistence type="predicted"/>
<gene>
    <name evidence="11" type="ORF">MICPUN_80714</name>
</gene>
<dbReference type="SMART" id="SM00220">
    <property type="entry name" value="S_TKc"/>
    <property type="match status" value="1"/>
</dbReference>
<organism evidence="11 12">
    <name type="scientific">Micromonas commoda (strain RCC299 / NOUM17 / CCMP2709)</name>
    <name type="common">Picoplanktonic green alga</name>
    <dbReference type="NCBI Taxonomy" id="296587"/>
    <lineage>
        <taxon>Eukaryota</taxon>
        <taxon>Viridiplantae</taxon>
        <taxon>Chlorophyta</taxon>
        <taxon>Mamiellophyceae</taxon>
        <taxon>Mamiellales</taxon>
        <taxon>Mamiellaceae</taxon>
        <taxon>Micromonas</taxon>
    </lineage>
</organism>
<accession>C1E557</accession>
<dbReference type="STRING" id="296587.C1E557"/>
<feature type="binding site" evidence="9">
    <location>
        <position position="39"/>
    </location>
    <ligand>
        <name>ATP</name>
        <dbReference type="ChEBI" id="CHEBI:30616"/>
    </ligand>
</feature>
<evidence type="ECO:0000256" key="7">
    <source>
        <dbReference type="ARBA" id="ARBA00047899"/>
    </source>
</evidence>
<dbReference type="InParanoid" id="C1E557"/>
<protein>
    <recommendedName>
        <fullName evidence="1">non-specific serine/threonine protein kinase</fullName>
        <ecNumber evidence="1">2.7.11.1</ecNumber>
    </recommendedName>
</protein>
<evidence type="ECO:0000256" key="5">
    <source>
        <dbReference type="ARBA" id="ARBA00022777"/>
    </source>
</evidence>
<keyword evidence="12" id="KW-1185">Reference proteome</keyword>
<dbReference type="KEGG" id="mis:MICPUN_80714"/>
<feature type="domain" description="Protein kinase" evidence="10">
    <location>
        <begin position="7"/>
        <end position="274"/>
    </location>
</feature>
<dbReference type="PROSITE" id="PS50011">
    <property type="entry name" value="PROTEIN_KINASE_DOM"/>
    <property type="match status" value="1"/>
</dbReference>
<dbReference type="EMBL" id="CP001325">
    <property type="protein sequence ID" value="ACO62834.1"/>
    <property type="molecule type" value="Genomic_DNA"/>
</dbReference>
<dbReference type="AlphaFoldDB" id="C1E557"/>
<dbReference type="InterPro" id="IPR000719">
    <property type="entry name" value="Prot_kinase_dom"/>
</dbReference>
<dbReference type="Pfam" id="PF00069">
    <property type="entry name" value="Pkinase"/>
    <property type="match status" value="1"/>
</dbReference>
<keyword evidence="4 9" id="KW-0547">Nucleotide-binding</keyword>
<evidence type="ECO:0000256" key="2">
    <source>
        <dbReference type="ARBA" id="ARBA00022527"/>
    </source>
</evidence>
<dbReference type="GO" id="GO:0005524">
    <property type="term" value="F:ATP binding"/>
    <property type="evidence" value="ECO:0007669"/>
    <property type="project" value="UniProtKB-UniRule"/>
</dbReference>
<evidence type="ECO:0000256" key="9">
    <source>
        <dbReference type="PROSITE-ProRule" id="PRU10141"/>
    </source>
</evidence>
<dbReference type="OMA" id="YKCHYGE"/>
<dbReference type="Proteomes" id="UP000002009">
    <property type="component" value="Chromosome 4"/>
</dbReference>
<evidence type="ECO:0000313" key="12">
    <source>
        <dbReference type="Proteomes" id="UP000002009"/>
    </source>
</evidence>
<dbReference type="InterPro" id="IPR011009">
    <property type="entry name" value="Kinase-like_dom_sf"/>
</dbReference>
<dbReference type="RefSeq" id="XP_002501576.1">
    <property type="nucleotide sequence ID" value="XM_002501530.1"/>
</dbReference>
<dbReference type="eggNOG" id="KOG0589">
    <property type="taxonomic scope" value="Eukaryota"/>
</dbReference>
<evidence type="ECO:0000313" key="11">
    <source>
        <dbReference type="EMBL" id="ACO62834.1"/>
    </source>
</evidence>
<dbReference type="OrthoDB" id="248923at2759"/>
<keyword evidence="2" id="KW-0723">Serine/threonine-protein kinase</keyword>
<dbReference type="InterPro" id="IPR017441">
    <property type="entry name" value="Protein_kinase_ATP_BS"/>
</dbReference>
<dbReference type="GeneID" id="8242485"/>
<dbReference type="InterPro" id="IPR051131">
    <property type="entry name" value="NEK_Ser/Thr_kinase_NIMA"/>
</dbReference>
<dbReference type="EC" id="2.7.11.1" evidence="1"/>
<keyword evidence="3" id="KW-0808">Transferase</keyword>
<sequence>MTVVGEYELIRKIGEGGYGKIFIARRVSGNGPSSEVVLKQVKLPTRKQDREMCLREVSIMKGVHHPCILECKESFVHGSNIFIVMPHCTGGDLYSLLARQRKKKRRLPEEVVVDWFAQIVLGVEHLHSHNTLHRDLKSQNIFLRRDHLGPGDRGGGGRSRVALGDFGIARELQFNKVAAQTFIGTPIFMSPEMLRKAPYGHKADVWAVGCVLYEMMALTEPFRAKTMEGLMRLVQHGQPPELPNAYSDELKGMCMRMLSKDPNERPSAAELIRE</sequence>
<dbReference type="PANTHER" id="PTHR44899">
    <property type="entry name" value="CAMK FAMILY PROTEIN KINASE"/>
    <property type="match status" value="1"/>
</dbReference>
<name>C1E557_MICCC</name>
<dbReference type="SUPFAM" id="SSF56112">
    <property type="entry name" value="Protein kinase-like (PK-like)"/>
    <property type="match status" value="1"/>
</dbReference>
<keyword evidence="6 9" id="KW-0067">ATP-binding</keyword>
<evidence type="ECO:0000259" key="10">
    <source>
        <dbReference type="PROSITE" id="PS50011"/>
    </source>
</evidence>
<evidence type="ECO:0000256" key="4">
    <source>
        <dbReference type="ARBA" id="ARBA00022741"/>
    </source>
</evidence>
<keyword evidence="5" id="KW-0418">Kinase</keyword>
<dbReference type="PANTHER" id="PTHR44899:SF3">
    <property type="entry name" value="SERINE_THREONINE-PROTEIN KINASE NEK1"/>
    <property type="match status" value="1"/>
</dbReference>
<dbReference type="CDD" id="cd08215">
    <property type="entry name" value="STKc_Nek"/>
    <property type="match status" value="1"/>
</dbReference>
<dbReference type="PIRSF" id="PIRSF000654">
    <property type="entry name" value="Integrin-linked_kinase"/>
    <property type="match status" value="1"/>
</dbReference>
<evidence type="ECO:0000256" key="1">
    <source>
        <dbReference type="ARBA" id="ARBA00012513"/>
    </source>
</evidence>